<dbReference type="Proteomes" id="UP000576087">
    <property type="component" value="Unassembled WGS sequence"/>
</dbReference>
<reference evidence="6 7" key="1">
    <citation type="submission" date="2020-08" db="EMBL/GenBank/DDBJ databases">
        <title>Genomic Encyclopedia of Type Strains, Phase IV (KMG-V): Genome sequencing to study the core and pangenomes of soil and plant-associated prokaryotes.</title>
        <authorList>
            <person name="Whitman W."/>
        </authorList>
    </citation>
    <scope>NUCLEOTIDE SEQUENCE [LARGE SCALE GENOMIC DNA]</scope>
    <source>
        <strain evidence="4 7">SEMIA 444</strain>
        <strain evidence="3 6">SEMIA 448</strain>
        <strain evidence="5 8">SEMIA 452</strain>
    </source>
</reference>
<dbReference type="Proteomes" id="UP000524535">
    <property type="component" value="Unassembled WGS sequence"/>
</dbReference>
<dbReference type="RefSeq" id="WP_183686728.1">
    <property type="nucleotide sequence ID" value="NZ_JACIGW010000006.1"/>
</dbReference>
<evidence type="ECO:0000259" key="2">
    <source>
        <dbReference type="Pfam" id="PF13778"/>
    </source>
</evidence>
<proteinExistence type="predicted"/>
<dbReference type="AlphaFoldDB" id="A0A7W6TI27"/>
<accession>A0A7W6TI27</accession>
<dbReference type="EMBL" id="JACIGW010000006">
    <property type="protein sequence ID" value="MBB4350655.1"/>
    <property type="molecule type" value="Genomic_DNA"/>
</dbReference>
<dbReference type="Proteomes" id="UP000520770">
    <property type="component" value="Unassembled WGS sequence"/>
</dbReference>
<comment type="caution">
    <text evidence="4">The sequence shown here is derived from an EMBL/GenBank/DDBJ whole genome shotgun (WGS) entry which is preliminary data.</text>
</comment>
<dbReference type="InterPro" id="IPR025232">
    <property type="entry name" value="DUF4174"/>
</dbReference>
<evidence type="ECO:0000313" key="5">
    <source>
        <dbReference type="EMBL" id="MBB4448465.1"/>
    </source>
</evidence>
<keyword evidence="7" id="KW-1185">Reference proteome</keyword>
<feature type="domain" description="DUF4174" evidence="2">
    <location>
        <begin position="17"/>
        <end position="118"/>
    </location>
</feature>
<evidence type="ECO:0000313" key="6">
    <source>
        <dbReference type="Proteomes" id="UP000520770"/>
    </source>
</evidence>
<dbReference type="EMBL" id="JACIGY010000007">
    <property type="protein sequence ID" value="MBB4413850.1"/>
    <property type="molecule type" value="Genomic_DNA"/>
</dbReference>
<gene>
    <name evidence="4" type="ORF">GGE31_004388</name>
    <name evidence="3" type="ORF">GGE33_004429</name>
    <name evidence="5" type="ORF">GGE35_004311</name>
</gene>
<evidence type="ECO:0000313" key="3">
    <source>
        <dbReference type="EMBL" id="MBB4350655.1"/>
    </source>
</evidence>
<evidence type="ECO:0000256" key="1">
    <source>
        <dbReference type="ARBA" id="ARBA00022729"/>
    </source>
</evidence>
<dbReference type="EMBL" id="JACIHM010000007">
    <property type="protein sequence ID" value="MBB4448465.1"/>
    <property type="molecule type" value="Genomic_DNA"/>
</dbReference>
<dbReference type="Pfam" id="PF13778">
    <property type="entry name" value="DUF4174"/>
    <property type="match status" value="1"/>
</dbReference>
<sequence>MSALFEANCKPEWILLVAGDDTGLRRQQLDELQPHVQELQERAIVVFEVSRTEVTALEQGCRCVAGPADVAKTYRFTFDRFTASLVDGNDSVKWVAPIPVCFADIVATIEELPHREAENAARGPSLSG</sequence>
<protein>
    <recommendedName>
        <fullName evidence="2">DUF4174 domain-containing protein</fullName>
    </recommendedName>
</protein>
<evidence type="ECO:0000313" key="8">
    <source>
        <dbReference type="Proteomes" id="UP000576087"/>
    </source>
</evidence>
<organism evidence="4 7">
    <name type="scientific">Aliirhizobium cellulosilyticum</name>
    <dbReference type="NCBI Taxonomy" id="393664"/>
    <lineage>
        <taxon>Bacteria</taxon>
        <taxon>Pseudomonadati</taxon>
        <taxon>Pseudomonadota</taxon>
        <taxon>Alphaproteobacteria</taxon>
        <taxon>Hyphomicrobiales</taxon>
        <taxon>Rhizobiaceae</taxon>
        <taxon>Aliirhizobium</taxon>
    </lineage>
</organism>
<evidence type="ECO:0000313" key="7">
    <source>
        <dbReference type="Proteomes" id="UP000524535"/>
    </source>
</evidence>
<name>A0A7W6TI27_9HYPH</name>
<keyword evidence="1" id="KW-0732">Signal</keyword>
<evidence type="ECO:0000313" key="4">
    <source>
        <dbReference type="EMBL" id="MBB4413850.1"/>
    </source>
</evidence>